<dbReference type="EMBL" id="JARJCW010000063">
    <property type="protein sequence ID" value="KAJ7200384.1"/>
    <property type="molecule type" value="Genomic_DNA"/>
</dbReference>
<reference evidence="3" key="1">
    <citation type="submission" date="2023-03" db="EMBL/GenBank/DDBJ databases">
        <title>Massive genome expansion in bonnet fungi (Mycena s.s.) driven by repeated elements and novel gene families across ecological guilds.</title>
        <authorList>
            <consortium name="Lawrence Berkeley National Laboratory"/>
            <person name="Harder C.B."/>
            <person name="Miyauchi S."/>
            <person name="Viragh M."/>
            <person name="Kuo A."/>
            <person name="Thoen E."/>
            <person name="Andreopoulos B."/>
            <person name="Lu D."/>
            <person name="Skrede I."/>
            <person name="Drula E."/>
            <person name="Henrissat B."/>
            <person name="Morin E."/>
            <person name="Kohler A."/>
            <person name="Barry K."/>
            <person name="LaButti K."/>
            <person name="Morin E."/>
            <person name="Salamov A."/>
            <person name="Lipzen A."/>
            <person name="Mereny Z."/>
            <person name="Hegedus B."/>
            <person name="Baldrian P."/>
            <person name="Stursova M."/>
            <person name="Weitz H."/>
            <person name="Taylor A."/>
            <person name="Grigoriev I.V."/>
            <person name="Nagy L.G."/>
            <person name="Martin F."/>
            <person name="Kauserud H."/>
        </authorList>
    </citation>
    <scope>NUCLEOTIDE SEQUENCE</scope>
    <source>
        <strain evidence="3">9144</strain>
    </source>
</reference>
<comment type="caution">
    <text evidence="3">The sequence shown here is derived from an EMBL/GenBank/DDBJ whole genome shotgun (WGS) entry which is preliminary data.</text>
</comment>
<proteinExistence type="predicted"/>
<dbReference type="Proteomes" id="UP001219525">
    <property type="component" value="Unassembled WGS sequence"/>
</dbReference>
<dbReference type="InterPro" id="IPR009027">
    <property type="entry name" value="Ribosomal_bL9/RNase_H1_N"/>
</dbReference>
<name>A0AAD6V211_9AGAR</name>
<feature type="compositionally biased region" description="Low complexity" evidence="1">
    <location>
        <begin position="104"/>
        <end position="113"/>
    </location>
</feature>
<evidence type="ECO:0000256" key="1">
    <source>
        <dbReference type="SAM" id="MobiDB-lite"/>
    </source>
</evidence>
<dbReference type="SUPFAM" id="SSF55658">
    <property type="entry name" value="L9 N-domain-like"/>
    <property type="match status" value="1"/>
</dbReference>
<accession>A0AAD6V211</accession>
<feature type="domain" description="Ribonuclease H1 N-terminal" evidence="2">
    <location>
        <begin position="29"/>
        <end position="69"/>
    </location>
</feature>
<sequence>MSHRCIPPFRPSAGHEDAREHSVTTGCWFYTVGVGYVQGIYTDEGIAREQITGFSNGRWKKSATYDAAVAVWNDMCARYHNHRSEPPPSPSPSPSPPSSPPSSPWSTRSPLRPHMQSTPSRAPAQIPSRSPVPPVVRAGQSTRVGIVHVQSRRNGGAWREGETLWGIEGTLRVFEDRYDLVDYIFAKRLSPAYIMETRNLHKLEVFVEKRVYVRHEGDPVDSELD</sequence>
<protein>
    <recommendedName>
        <fullName evidence="2">Ribonuclease H1 N-terminal domain-containing protein</fullName>
    </recommendedName>
</protein>
<dbReference type="AlphaFoldDB" id="A0AAD6V211"/>
<dbReference type="InterPro" id="IPR011320">
    <property type="entry name" value="RNase_H1_N"/>
</dbReference>
<evidence type="ECO:0000313" key="3">
    <source>
        <dbReference type="EMBL" id="KAJ7200384.1"/>
    </source>
</evidence>
<gene>
    <name evidence="3" type="ORF">GGX14DRAFT_572134</name>
</gene>
<dbReference type="Pfam" id="PF01693">
    <property type="entry name" value="Cauli_VI"/>
    <property type="match status" value="1"/>
</dbReference>
<evidence type="ECO:0000259" key="2">
    <source>
        <dbReference type="Pfam" id="PF01693"/>
    </source>
</evidence>
<organism evidence="3 4">
    <name type="scientific">Mycena pura</name>
    <dbReference type="NCBI Taxonomy" id="153505"/>
    <lineage>
        <taxon>Eukaryota</taxon>
        <taxon>Fungi</taxon>
        <taxon>Dikarya</taxon>
        <taxon>Basidiomycota</taxon>
        <taxon>Agaricomycotina</taxon>
        <taxon>Agaricomycetes</taxon>
        <taxon>Agaricomycetidae</taxon>
        <taxon>Agaricales</taxon>
        <taxon>Marasmiineae</taxon>
        <taxon>Mycenaceae</taxon>
        <taxon>Mycena</taxon>
    </lineage>
</organism>
<keyword evidence="4" id="KW-1185">Reference proteome</keyword>
<evidence type="ECO:0000313" key="4">
    <source>
        <dbReference type="Proteomes" id="UP001219525"/>
    </source>
</evidence>
<feature type="compositionally biased region" description="Pro residues" evidence="1">
    <location>
        <begin position="86"/>
        <end position="103"/>
    </location>
</feature>
<feature type="region of interest" description="Disordered" evidence="1">
    <location>
        <begin position="82"/>
        <end position="139"/>
    </location>
</feature>